<evidence type="ECO:0000259" key="6">
    <source>
        <dbReference type="Pfam" id="PF01094"/>
    </source>
</evidence>
<dbReference type="GO" id="GO:0016020">
    <property type="term" value="C:membrane"/>
    <property type="evidence" value="ECO:0007669"/>
    <property type="project" value="UniProtKB-SubCell"/>
</dbReference>
<keyword evidence="4" id="KW-0472">Membrane</keyword>
<evidence type="ECO:0000256" key="2">
    <source>
        <dbReference type="ARBA" id="ARBA00022692"/>
    </source>
</evidence>
<protein>
    <recommendedName>
        <fullName evidence="6">Receptor ligand binding region domain-containing protein</fullName>
    </recommendedName>
</protein>
<dbReference type="OrthoDB" id="5984008at2759"/>
<proteinExistence type="predicted"/>
<dbReference type="PANTHER" id="PTHR34836:SF1">
    <property type="entry name" value="OS09G0428600 PROTEIN"/>
    <property type="match status" value="1"/>
</dbReference>
<keyword evidence="8" id="KW-1185">Reference proteome</keyword>
<feature type="signal peptide" evidence="5">
    <location>
        <begin position="1"/>
        <end position="22"/>
    </location>
</feature>
<feature type="domain" description="Receptor ligand binding region" evidence="6">
    <location>
        <begin position="129"/>
        <end position="181"/>
    </location>
</feature>
<reference evidence="7" key="1">
    <citation type="submission" date="2022-04" db="EMBL/GenBank/DDBJ databases">
        <title>Carnegiea gigantea Genome sequencing and assembly v2.</title>
        <authorList>
            <person name="Copetti D."/>
            <person name="Sanderson M.J."/>
            <person name="Burquez A."/>
            <person name="Wojciechowski M.F."/>
        </authorList>
    </citation>
    <scope>NUCLEOTIDE SEQUENCE</scope>
    <source>
        <strain evidence="7">SGP5-SGP5p</strain>
        <tissue evidence="7">Aerial part</tissue>
    </source>
</reference>
<dbReference type="PANTHER" id="PTHR34836">
    <property type="entry name" value="OS06G0188250 PROTEIN"/>
    <property type="match status" value="1"/>
</dbReference>
<dbReference type="InterPro" id="IPR015683">
    <property type="entry name" value="Ionotropic_Glu_rcpt"/>
</dbReference>
<accession>A0A9Q1QC94</accession>
<dbReference type="Pfam" id="PF01094">
    <property type="entry name" value="ANF_receptor"/>
    <property type="match status" value="1"/>
</dbReference>
<evidence type="ECO:0000256" key="4">
    <source>
        <dbReference type="ARBA" id="ARBA00023136"/>
    </source>
</evidence>
<comment type="caution">
    <text evidence="7">The sequence shown here is derived from an EMBL/GenBank/DDBJ whole genome shotgun (WGS) entry which is preliminary data.</text>
</comment>
<keyword evidence="3" id="KW-1133">Transmembrane helix</keyword>
<evidence type="ECO:0000313" key="7">
    <source>
        <dbReference type="EMBL" id="KAJ8436379.1"/>
    </source>
</evidence>
<feature type="chain" id="PRO_5040513107" description="Receptor ligand binding region domain-containing protein" evidence="5">
    <location>
        <begin position="23"/>
        <end position="288"/>
    </location>
</feature>
<keyword evidence="5" id="KW-0732">Signal</keyword>
<evidence type="ECO:0000313" key="8">
    <source>
        <dbReference type="Proteomes" id="UP001153076"/>
    </source>
</evidence>
<evidence type="ECO:0000256" key="3">
    <source>
        <dbReference type="ARBA" id="ARBA00022989"/>
    </source>
</evidence>
<gene>
    <name evidence="7" type="ORF">Cgig2_032200</name>
</gene>
<dbReference type="InterPro" id="IPR028082">
    <property type="entry name" value="Peripla_BP_I"/>
</dbReference>
<keyword evidence="2" id="KW-0812">Transmembrane</keyword>
<dbReference type="PROSITE" id="PS51257">
    <property type="entry name" value="PROKAR_LIPOPROTEIN"/>
    <property type="match status" value="1"/>
</dbReference>
<evidence type="ECO:0000256" key="1">
    <source>
        <dbReference type="ARBA" id="ARBA00004370"/>
    </source>
</evidence>
<comment type="subcellular location">
    <subcellularLocation>
        <location evidence="1">Membrane</location>
    </subcellularLocation>
</comment>
<dbReference type="InterPro" id="IPR001828">
    <property type="entry name" value="ANF_lig-bd_rcpt"/>
</dbReference>
<evidence type="ECO:0000256" key="5">
    <source>
        <dbReference type="SAM" id="SignalP"/>
    </source>
</evidence>
<dbReference type="Proteomes" id="UP001153076">
    <property type="component" value="Unassembled WGS sequence"/>
</dbReference>
<dbReference type="SUPFAM" id="SSF53822">
    <property type="entry name" value="Periplasmic binding protein-like I"/>
    <property type="match status" value="1"/>
</dbReference>
<name>A0A9Q1QC94_9CARY</name>
<dbReference type="EMBL" id="JAKOGI010000347">
    <property type="protein sequence ID" value="KAJ8436379.1"/>
    <property type="molecule type" value="Genomic_DNA"/>
</dbReference>
<organism evidence="7 8">
    <name type="scientific">Carnegiea gigantea</name>
    <dbReference type="NCBI Taxonomy" id="171969"/>
    <lineage>
        <taxon>Eukaryota</taxon>
        <taxon>Viridiplantae</taxon>
        <taxon>Streptophyta</taxon>
        <taxon>Embryophyta</taxon>
        <taxon>Tracheophyta</taxon>
        <taxon>Spermatophyta</taxon>
        <taxon>Magnoliopsida</taxon>
        <taxon>eudicotyledons</taxon>
        <taxon>Gunneridae</taxon>
        <taxon>Pentapetalae</taxon>
        <taxon>Caryophyllales</taxon>
        <taxon>Cactineae</taxon>
        <taxon>Cactaceae</taxon>
        <taxon>Cactoideae</taxon>
        <taxon>Echinocereeae</taxon>
        <taxon>Carnegiea</taxon>
    </lineage>
</organism>
<sequence length="288" mass="32393">MRGLSIWPLILLSACLTNMAGAEQKSEMNNVVRVDVNIGVIYDEDNWGGGGFGFLCIRMALSAFYESLGHYKTRKKLNLHTRFIPKNSIIGEAAAGITFIHYSNEGNNWANKFHGGWVCDASRGESSSAVFAYLATSPFLSCAQTSHFIRMTQDDLLQVKPTCALVKAFGWREVVPVYQIDACIPYHGTIHLVATDEQIHKELHKLNVMHRRVFMLYWILTTGIPNILESLDDIALEPMQGALGLTTYVPEMKALKAFKTQWGREFGDMKLDIKELWAYEAGSQKLRP</sequence>
<dbReference type="AlphaFoldDB" id="A0A9Q1QC94"/>